<reference evidence="3 4" key="1">
    <citation type="submission" date="2018-05" db="EMBL/GenBank/DDBJ databases">
        <title>Genomic Encyclopedia of Type Strains, Phase IV (KMG-IV): sequencing the most valuable type-strain genomes for metagenomic binning, comparative biology and taxonomic classification.</title>
        <authorList>
            <person name="Goeker M."/>
        </authorList>
    </citation>
    <scope>NUCLEOTIDE SEQUENCE [LARGE SCALE GENOMIC DNA]</scope>
    <source>
        <strain evidence="3 4">DSM 28816</strain>
    </source>
</reference>
<dbReference type="Proteomes" id="UP000247523">
    <property type="component" value="Unassembled WGS sequence"/>
</dbReference>
<proteinExistence type="predicted"/>
<dbReference type="SUPFAM" id="SSF55008">
    <property type="entry name" value="HMA, heavy metal-associated domain"/>
    <property type="match status" value="1"/>
</dbReference>
<keyword evidence="1" id="KW-0479">Metal-binding</keyword>
<dbReference type="PROSITE" id="PS01047">
    <property type="entry name" value="HMA_1"/>
    <property type="match status" value="1"/>
</dbReference>
<organism evidence="3 4">
    <name type="scientific">Lachnotalea glycerini</name>
    <dbReference type="NCBI Taxonomy" id="1763509"/>
    <lineage>
        <taxon>Bacteria</taxon>
        <taxon>Bacillati</taxon>
        <taxon>Bacillota</taxon>
        <taxon>Clostridia</taxon>
        <taxon>Lachnospirales</taxon>
        <taxon>Lachnospiraceae</taxon>
        <taxon>Lachnotalea</taxon>
    </lineage>
</organism>
<dbReference type="AlphaFoldDB" id="A0A318EQ96"/>
<accession>A0A318EQ96</accession>
<dbReference type="InterPro" id="IPR036163">
    <property type="entry name" value="HMA_dom_sf"/>
</dbReference>
<dbReference type="InterPro" id="IPR017969">
    <property type="entry name" value="Heavy-metal-associated_CS"/>
</dbReference>
<evidence type="ECO:0000313" key="3">
    <source>
        <dbReference type="EMBL" id="PXV89092.1"/>
    </source>
</evidence>
<sequence>MKQQKGKIMKKIYILEDLDCANCAAKIENAINELDIVNKASVTFMTKKLVLDADEDKMEQAIQETVKIVKKIEPDVIMKEK</sequence>
<dbReference type="Gene3D" id="3.30.70.100">
    <property type="match status" value="1"/>
</dbReference>
<dbReference type="CDD" id="cd00371">
    <property type="entry name" value="HMA"/>
    <property type="match status" value="1"/>
</dbReference>
<name>A0A318EQ96_9FIRM</name>
<dbReference type="EMBL" id="QICS01000007">
    <property type="protein sequence ID" value="PXV89092.1"/>
    <property type="molecule type" value="Genomic_DNA"/>
</dbReference>
<gene>
    <name evidence="3" type="ORF">C8E03_10769</name>
</gene>
<dbReference type="PROSITE" id="PS50846">
    <property type="entry name" value="HMA_2"/>
    <property type="match status" value="1"/>
</dbReference>
<dbReference type="InterPro" id="IPR006121">
    <property type="entry name" value="HMA_dom"/>
</dbReference>
<evidence type="ECO:0000256" key="1">
    <source>
        <dbReference type="ARBA" id="ARBA00022723"/>
    </source>
</evidence>
<feature type="domain" description="HMA" evidence="2">
    <location>
        <begin position="9"/>
        <end position="77"/>
    </location>
</feature>
<comment type="caution">
    <text evidence="3">The sequence shown here is derived from an EMBL/GenBank/DDBJ whole genome shotgun (WGS) entry which is preliminary data.</text>
</comment>
<dbReference type="Pfam" id="PF00403">
    <property type="entry name" value="HMA"/>
    <property type="match status" value="1"/>
</dbReference>
<protein>
    <submittedName>
        <fullName evidence="3">Heavy-metal-associated domain-containing protein</fullName>
    </submittedName>
</protein>
<dbReference type="GO" id="GO:0046872">
    <property type="term" value="F:metal ion binding"/>
    <property type="evidence" value="ECO:0007669"/>
    <property type="project" value="UniProtKB-KW"/>
</dbReference>
<evidence type="ECO:0000313" key="4">
    <source>
        <dbReference type="Proteomes" id="UP000247523"/>
    </source>
</evidence>
<evidence type="ECO:0000259" key="2">
    <source>
        <dbReference type="PROSITE" id="PS50846"/>
    </source>
</evidence>